<dbReference type="AlphaFoldDB" id="A0A4C1TQA8"/>
<feature type="compositionally biased region" description="Polar residues" evidence="1">
    <location>
        <begin position="169"/>
        <end position="183"/>
    </location>
</feature>
<feature type="compositionally biased region" description="Basic and acidic residues" evidence="1">
    <location>
        <begin position="158"/>
        <end position="168"/>
    </location>
</feature>
<dbReference type="Pfam" id="PF12148">
    <property type="entry name" value="TTD"/>
    <property type="match status" value="1"/>
</dbReference>
<dbReference type="OrthoDB" id="2270193at2759"/>
<evidence type="ECO:0000313" key="4">
    <source>
        <dbReference type="Proteomes" id="UP000299102"/>
    </source>
</evidence>
<comment type="caution">
    <text evidence="3">The sequence shown here is derived from an EMBL/GenBank/DDBJ whole genome shotgun (WGS) entry which is preliminary data.</text>
</comment>
<dbReference type="Gene3D" id="2.30.30.140">
    <property type="match status" value="1"/>
</dbReference>
<feature type="compositionally biased region" description="Basic and acidic residues" evidence="1">
    <location>
        <begin position="193"/>
        <end position="210"/>
    </location>
</feature>
<evidence type="ECO:0000313" key="3">
    <source>
        <dbReference type="EMBL" id="GBP16160.1"/>
    </source>
</evidence>
<name>A0A4C1TQA8_EUMVA</name>
<proteinExistence type="predicted"/>
<dbReference type="PROSITE" id="PS50053">
    <property type="entry name" value="UBIQUITIN_2"/>
    <property type="match status" value="1"/>
</dbReference>
<dbReference type="EMBL" id="BGZK01000077">
    <property type="protein sequence ID" value="GBP16160.1"/>
    <property type="molecule type" value="Genomic_DNA"/>
</dbReference>
<dbReference type="SUPFAM" id="SSF54236">
    <property type="entry name" value="Ubiquitin-like"/>
    <property type="match status" value="1"/>
</dbReference>
<dbReference type="STRING" id="151549.A0A4C1TQA8"/>
<reference evidence="3 4" key="1">
    <citation type="journal article" date="2019" name="Commun. Biol.">
        <title>The bagworm genome reveals a unique fibroin gene that provides high tensile strength.</title>
        <authorList>
            <person name="Kono N."/>
            <person name="Nakamura H."/>
            <person name="Ohtoshi R."/>
            <person name="Tomita M."/>
            <person name="Numata K."/>
            <person name="Arakawa K."/>
        </authorList>
    </citation>
    <scope>NUCLEOTIDE SEQUENCE [LARGE SCALE GENOMIC DNA]</scope>
</reference>
<dbReference type="InterPro" id="IPR029071">
    <property type="entry name" value="Ubiquitin-like_domsf"/>
</dbReference>
<dbReference type="Proteomes" id="UP000299102">
    <property type="component" value="Unassembled WGS sequence"/>
</dbReference>
<gene>
    <name evidence="3" type="primary">uhrf1</name>
    <name evidence="3" type="ORF">EVAR_9879_1</name>
</gene>
<dbReference type="InterPro" id="IPR000626">
    <property type="entry name" value="Ubiquitin-like_dom"/>
</dbReference>
<dbReference type="Gene3D" id="3.10.20.90">
    <property type="entry name" value="Phosphatidylinositol 3-kinase Catalytic Subunit, Chain A, domain 1"/>
    <property type="match status" value="1"/>
</dbReference>
<feature type="domain" description="Ubiquitin-like" evidence="2">
    <location>
        <begin position="1"/>
        <end position="71"/>
    </location>
</feature>
<evidence type="ECO:0000256" key="1">
    <source>
        <dbReference type="SAM" id="MobiDB-lite"/>
    </source>
</evidence>
<sequence length="226" mass="25942">MHVRVRLFGHPDFIISVDSKLTKIEDLRGLIEAKCKVESKHQRLFYGGKLLENGYTFHDYNIKLNDVIQLLAFTKSKEEKKDVKKSEDFCGKEEKIVYEDAKSNLYAVGDLIDMIEEELGAWFEGKIIGIVKDPNFVKPKNSNVDHTHENKSSISYKENQRDATENDNSKSTSSLEQNKISPKNKQKGITDYFSKEPKNSSKSAKSPEKKCENLKTDFGLLYKVHM</sequence>
<protein>
    <submittedName>
        <fullName evidence="3">E3 ubiquitin-protein ligase UHRF1</fullName>
    </submittedName>
</protein>
<accession>A0A4C1TQA8</accession>
<dbReference type="InterPro" id="IPR021991">
    <property type="entry name" value="TTD_dom"/>
</dbReference>
<keyword evidence="4" id="KW-1185">Reference proteome</keyword>
<evidence type="ECO:0000259" key="2">
    <source>
        <dbReference type="PROSITE" id="PS50053"/>
    </source>
</evidence>
<dbReference type="Pfam" id="PF00240">
    <property type="entry name" value="ubiquitin"/>
    <property type="match status" value="1"/>
</dbReference>
<organism evidence="3 4">
    <name type="scientific">Eumeta variegata</name>
    <name type="common">Bagworm moth</name>
    <name type="synonym">Eumeta japonica</name>
    <dbReference type="NCBI Taxonomy" id="151549"/>
    <lineage>
        <taxon>Eukaryota</taxon>
        <taxon>Metazoa</taxon>
        <taxon>Ecdysozoa</taxon>
        <taxon>Arthropoda</taxon>
        <taxon>Hexapoda</taxon>
        <taxon>Insecta</taxon>
        <taxon>Pterygota</taxon>
        <taxon>Neoptera</taxon>
        <taxon>Endopterygota</taxon>
        <taxon>Lepidoptera</taxon>
        <taxon>Glossata</taxon>
        <taxon>Ditrysia</taxon>
        <taxon>Tineoidea</taxon>
        <taxon>Psychidae</taxon>
        <taxon>Oiketicinae</taxon>
        <taxon>Eumeta</taxon>
    </lineage>
</organism>
<feature type="region of interest" description="Disordered" evidence="1">
    <location>
        <begin position="138"/>
        <end position="210"/>
    </location>
</feature>